<keyword evidence="12" id="KW-0511">Multifunctional enzyme</keyword>
<dbReference type="InterPro" id="IPR044090">
    <property type="entry name" value="Nei2_N"/>
</dbReference>
<proteinExistence type="inferred from homology"/>
<reference evidence="18 19" key="1">
    <citation type="submission" date="2019-07" db="EMBL/GenBank/DDBJ databases">
        <title>Microlunatus dokdonensis sp. nov. isolated from the rhizospheric soil of the wild plant Elymus tsukushiensis.</title>
        <authorList>
            <person name="Ghim S.-Y."/>
            <person name="Hwang Y.-J."/>
            <person name="Son J.-S."/>
            <person name="Shin J.-H."/>
        </authorList>
    </citation>
    <scope>NUCLEOTIDE SEQUENCE [LARGE SCALE GENOMIC DNA]</scope>
    <source>
        <strain evidence="18 19">KUDC0627</strain>
    </source>
</reference>
<evidence type="ECO:0000256" key="12">
    <source>
        <dbReference type="ARBA" id="ARBA00023268"/>
    </source>
</evidence>
<keyword evidence="5" id="KW-0227">DNA damage</keyword>
<evidence type="ECO:0000256" key="9">
    <source>
        <dbReference type="ARBA" id="ARBA00023125"/>
    </source>
</evidence>
<organism evidence="18 19">
    <name type="scientific">Microlunatus elymi</name>
    <dbReference type="NCBI Taxonomy" id="2596828"/>
    <lineage>
        <taxon>Bacteria</taxon>
        <taxon>Bacillati</taxon>
        <taxon>Actinomycetota</taxon>
        <taxon>Actinomycetes</taxon>
        <taxon>Propionibacteriales</taxon>
        <taxon>Propionibacteriaceae</taxon>
        <taxon>Microlunatus</taxon>
    </lineage>
</organism>
<dbReference type="PROSITE" id="PS51068">
    <property type="entry name" value="FPG_CAT"/>
    <property type="match status" value="1"/>
</dbReference>
<dbReference type="GO" id="GO:0140078">
    <property type="term" value="F:class I DNA-(apurinic or apyrimidinic site) endonuclease activity"/>
    <property type="evidence" value="ECO:0007669"/>
    <property type="project" value="UniProtKB-EC"/>
</dbReference>
<evidence type="ECO:0000256" key="5">
    <source>
        <dbReference type="ARBA" id="ARBA00022763"/>
    </source>
</evidence>
<dbReference type="RefSeq" id="WP_143984567.1">
    <property type="nucleotide sequence ID" value="NZ_CP041692.1"/>
</dbReference>
<feature type="domain" description="Formamidopyrimidine-DNA glycosylase catalytic" evidence="17">
    <location>
        <begin position="2"/>
        <end position="79"/>
    </location>
</feature>
<dbReference type="InterPro" id="IPR015886">
    <property type="entry name" value="H2TH_FPG"/>
</dbReference>
<dbReference type="PROSITE" id="PS01242">
    <property type="entry name" value="ZF_FPG_1"/>
    <property type="match status" value="1"/>
</dbReference>
<comment type="cofactor">
    <cofactor evidence="1">
        <name>Zn(2+)</name>
        <dbReference type="ChEBI" id="CHEBI:29105"/>
    </cofactor>
</comment>
<evidence type="ECO:0000256" key="4">
    <source>
        <dbReference type="ARBA" id="ARBA00022723"/>
    </source>
</evidence>
<dbReference type="Pfam" id="PF01149">
    <property type="entry name" value="Fapy_DNA_glyco"/>
    <property type="match status" value="1"/>
</dbReference>
<dbReference type="GO" id="GO:0003684">
    <property type="term" value="F:damaged DNA binding"/>
    <property type="evidence" value="ECO:0007669"/>
    <property type="project" value="InterPro"/>
</dbReference>
<dbReference type="InterPro" id="IPR015887">
    <property type="entry name" value="DNA_glyclase_Znf_dom_DNA_BS"/>
</dbReference>
<dbReference type="PANTHER" id="PTHR42697">
    <property type="entry name" value="ENDONUCLEASE 8"/>
    <property type="match status" value="1"/>
</dbReference>
<evidence type="ECO:0000256" key="6">
    <source>
        <dbReference type="ARBA" id="ARBA00022771"/>
    </source>
</evidence>
<keyword evidence="19" id="KW-1185">Reference proteome</keyword>
<evidence type="ECO:0000256" key="10">
    <source>
        <dbReference type="ARBA" id="ARBA00023204"/>
    </source>
</evidence>
<evidence type="ECO:0000259" key="17">
    <source>
        <dbReference type="PROSITE" id="PS51068"/>
    </source>
</evidence>
<dbReference type="SUPFAM" id="SSF81624">
    <property type="entry name" value="N-terminal domain of MutM-like DNA repair proteins"/>
    <property type="match status" value="1"/>
</dbReference>
<keyword evidence="9" id="KW-0238">DNA-binding</keyword>
<dbReference type="SMART" id="SM00898">
    <property type="entry name" value="Fapy_DNA_glyco"/>
    <property type="match status" value="1"/>
</dbReference>
<comment type="catalytic activity">
    <reaction evidence="14">
        <text>2'-deoxyribonucleotide-(2'-deoxyribose 5'-phosphate)-2'-deoxyribonucleotide-DNA = a 3'-end 2'-deoxyribonucleotide-(2,3-dehydro-2,3-deoxyribose 5'-phosphate)-DNA + a 5'-end 5'-phospho-2'-deoxyribonucleoside-DNA + H(+)</text>
        <dbReference type="Rhea" id="RHEA:66592"/>
        <dbReference type="Rhea" id="RHEA-COMP:13180"/>
        <dbReference type="Rhea" id="RHEA-COMP:16897"/>
        <dbReference type="Rhea" id="RHEA-COMP:17067"/>
        <dbReference type="ChEBI" id="CHEBI:15378"/>
        <dbReference type="ChEBI" id="CHEBI:136412"/>
        <dbReference type="ChEBI" id="CHEBI:157695"/>
        <dbReference type="ChEBI" id="CHEBI:167181"/>
        <dbReference type="EC" id="4.2.99.18"/>
    </reaction>
</comment>
<evidence type="ECO:0000313" key="18">
    <source>
        <dbReference type="EMBL" id="QDP94578.1"/>
    </source>
</evidence>
<dbReference type="EC" id="4.2.99.18" evidence="3"/>
<dbReference type="InterPro" id="IPR010979">
    <property type="entry name" value="Ribosomal_uS13-like_H2TH"/>
</dbReference>
<dbReference type="PANTHER" id="PTHR42697:SF1">
    <property type="entry name" value="ENDONUCLEASE 8"/>
    <property type="match status" value="1"/>
</dbReference>
<dbReference type="CDD" id="cd08971">
    <property type="entry name" value="AcNei2_N"/>
    <property type="match status" value="1"/>
</dbReference>
<dbReference type="AlphaFoldDB" id="A0A516PTR9"/>
<name>A0A516PTR9_9ACTN</name>
<evidence type="ECO:0000256" key="8">
    <source>
        <dbReference type="ARBA" id="ARBA00022833"/>
    </source>
</evidence>
<dbReference type="EMBL" id="CP041692">
    <property type="protein sequence ID" value="QDP94578.1"/>
    <property type="molecule type" value="Genomic_DNA"/>
</dbReference>
<accession>A0A516PTR9</accession>
<dbReference type="KEGG" id="mik:FOE78_00410"/>
<evidence type="ECO:0000256" key="14">
    <source>
        <dbReference type="ARBA" id="ARBA00044632"/>
    </source>
</evidence>
<dbReference type="GO" id="GO:0000703">
    <property type="term" value="F:oxidized pyrimidine nucleobase lesion DNA N-glycosylase activity"/>
    <property type="evidence" value="ECO:0007669"/>
    <property type="project" value="TreeGrafter"/>
</dbReference>
<feature type="domain" description="FPG-type" evidence="16">
    <location>
        <begin position="222"/>
        <end position="260"/>
    </location>
</feature>
<evidence type="ECO:0000256" key="1">
    <source>
        <dbReference type="ARBA" id="ARBA00001947"/>
    </source>
</evidence>
<keyword evidence="7" id="KW-0378">Hydrolase</keyword>
<dbReference type="InterPro" id="IPR035937">
    <property type="entry name" value="FPG_N"/>
</dbReference>
<keyword evidence="10" id="KW-0234">DNA repair</keyword>
<dbReference type="Gene3D" id="1.10.8.50">
    <property type="match status" value="1"/>
</dbReference>
<evidence type="ECO:0000256" key="3">
    <source>
        <dbReference type="ARBA" id="ARBA00012720"/>
    </source>
</evidence>
<evidence type="ECO:0000256" key="2">
    <source>
        <dbReference type="ARBA" id="ARBA00009409"/>
    </source>
</evidence>
<dbReference type="GO" id="GO:0008270">
    <property type="term" value="F:zinc ion binding"/>
    <property type="evidence" value="ECO:0007669"/>
    <property type="project" value="UniProtKB-KW"/>
</dbReference>
<keyword evidence="6 15" id="KW-0863">Zinc-finger</keyword>
<evidence type="ECO:0000256" key="11">
    <source>
        <dbReference type="ARBA" id="ARBA00023239"/>
    </source>
</evidence>
<dbReference type="SMART" id="SM01232">
    <property type="entry name" value="H2TH"/>
    <property type="match status" value="1"/>
</dbReference>
<gene>
    <name evidence="18" type="ORF">FOE78_00410</name>
</gene>
<keyword evidence="8" id="KW-0862">Zinc</keyword>
<comment type="similarity">
    <text evidence="2">Belongs to the FPG family.</text>
</comment>
<evidence type="ECO:0000256" key="13">
    <source>
        <dbReference type="ARBA" id="ARBA00023295"/>
    </source>
</evidence>
<evidence type="ECO:0000256" key="7">
    <source>
        <dbReference type="ARBA" id="ARBA00022801"/>
    </source>
</evidence>
<dbReference type="Pfam" id="PF06827">
    <property type="entry name" value="zf-FPG_IleRS"/>
    <property type="match status" value="1"/>
</dbReference>
<dbReference type="InterPro" id="IPR010663">
    <property type="entry name" value="Znf_FPG/IleRS"/>
</dbReference>
<dbReference type="OrthoDB" id="9800855at2"/>
<keyword evidence="13" id="KW-0326">Glycosidase</keyword>
<evidence type="ECO:0000313" key="19">
    <source>
        <dbReference type="Proteomes" id="UP000319263"/>
    </source>
</evidence>
<dbReference type="GO" id="GO:0006284">
    <property type="term" value="P:base-excision repair"/>
    <property type="evidence" value="ECO:0007669"/>
    <property type="project" value="InterPro"/>
</dbReference>
<dbReference type="SUPFAM" id="SSF46946">
    <property type="entry name" value="S13-like H2TH domain"/>
    <property type="match status" value="1"/>
</dbReference>
<keyword evidence="11" id="KW-0456">Lyase</keyword>
<dbReference type="InterPro" id="IPR000214">
    <property type="entry name" value="Znf_DNA_glyclase/AP_lyase"/>
</dbReference>
<dbReference type="InterPro" id="IPR012319">
    <property type="entry name" value="FPG_cat"/>
</dbReference>
<dbReference type="Gene3D" id="3.20.190.10">
    <property type="entry name" value="MutM-like, N-terminal"/>
    <property type="match status" value="1"/>
</dbReference>
<dbReference type="SUPFAM" id="SSF57716">
    <property type="entry name" value="Glucocorticoid receptor-like (DNA-binding domain)"/>
    <property type="match status" value="1"/>
</dbReference>
<dbReference type="PROSITE" id="PS51066">
    <property type="entry name" value="ZF_FPG_2"/>
    <property type="match status" value="1"/>
</dbReference>
<dbReference type="Pfam" id="PF06831">
    <property type="entry name" value="H2TH"/>
    <property type="match status" value="1"/>
</dbReference>
<sequence>MPEGDIVWSVCRQLHRALAGKSLTRCEFRVPALAVTDLTGEIVNEVRPRGKHLLVRFGNGYTLHSHLQMDGAWRVFADGRNWNGGPIHEIRAVLGVRGATAVGYRLPVLELILTDHEQHVLGHLGPDLLDKNWDPDVAVRRLRSNPNRSIGEALLDQRNLAGIGTVYRAEILFLQGIHPRTRVGDVPDLRRLCERARTLMINNLGGFEQNTTGDRRPSRAHWVYGRSGRPCRRCGTPIAVEEFGPGGQERLSYWCPHCQPRR</sequence>
<evidence type="ECO:0000259" key="16">
    <source>
        <dbReference type="PROSITE" id="PS51066"/>
    </source>
</evidence>
<protein>
    <recommendedName>
        <fullName evidence="3">DNA-(apurinic or apyrimidinic site) lyase</fullName>
        <ecNumber evidence="3">4.2.99.18</ecNumber>
    </recommendedName>
</protein>
<keyword evidence="4" id="KW-0479">Metal-binding</keyword>
<evidence type="ECO:0000256" key="15">
    <source>
        <dbReference type="PROSITE-ProRule" id="PRU00391"/>
    </source>
</evidence>
<dbReference type="Proteomes" id="UP000319263">
    <property type="component" value="Chromosome"/>
</dbReference>